<dbReference type="EMBL" id="JAQQWE010000001">
    <property type="protein sequence ID" value="KAK7965986.1"/>
    <property type="molecule type" value="Genomic_DNA"/>
</dbReference>
<proteinExistence type="predicted"/>
<dbReference type="Proteomes" id="UP001391051">
    <property type="component" value="Unassembled WGS sequence"/>
</dbReference>
<keyword evidence="2" id="KW-0732">Signal</keyword>
<name>A0ABR1QUH4_9PEZI</name>
<sequence length="90" mass="8914">MKSILALIILASISAPSSVSAPMDDAKASESLTVTPSESTGVMPPGPPTSNPPCPSRTSPRPSRSPASSNAALQLSPARASSPSTARSAA</sequence>
<keyword evidence="4" id="KW-1185">Reference proteome</keyword>
<feature type="chain" id="PRO_5047523338" evidence="2">
    <location>
        <begin position="21"/>
        <end position="90"/>
    </location>
</feature>
<organism evidence="3 4">
    <name type="scientific">Apiospora aurea</name>
    <dbReference type="NCBI Taxonomy" id="335848"/>
    <lineage>
        <taxon>Eukaryota</taxon>
        <taxon>Fungi</taxon>
        <taxon>Dikarya</taxon>
        <taxon>Ascomycota</taxon>
        <taxon>Pezizomycotina</taxon>
        <taxon>Sordariomycetes</taxon>
        <taxon>Xylariomycetidae</taxon>
        <taxon>Amphisphaeriales</taxon>
        <taxon>Apiosporaceae</taxon>
        <taxon>Apiospora</taxon>
    </lineage>
</organism>
<feature type="compositionally biased region" description="Polar residues" evidence="1">
    <location>
        <begin position="30"/>
        <end position="40"/>
    </location>
</feature>
<dbReference type="GeneID" id="92069547"/>
<evidence type="ECO:0000313" key="3">
    <source>
        <dbReference type="EMBL" id="KAK7965986.1"/>
    </source>
</evidence>
<gene>
    <name evidence="3" type="ORF">PG986_000263</name>
</gene>
<comment type="caution">
    <text evidence="3">The sequence shown here is derived from an EMBL/GenBank/DDBJ whole genome shotgun (WGS) entry which is preliminary data.</text>
</comment>
<protein>
    <submittedName>
        <fullName evidence="3">Uncharacterized protein</fullName>
    </submittedName>
</protein>
<feature type="compositionally biased region" description="Low complexity" evidence="1">
    <location>
        <begin position="56"/>
        <end position="90"/>
    </location>
</feature>
<accession>A0ABR1QUH4</accession>
<feature type="region of interest" description="Disordered" evidence="1">
    <location>
        <begin position="16"/>
        <end position="90"/>
    </location>
</feature>
<evidence type="ECO:0000313" key="4">
    <source>
        <dbReference type="Proteomes" id="UP001391051"/>
    </source>
</evidence>
<reference evidence="3 4" key="1">
    <citation type="submission" date="2023-01" db="EMBL/GenBank/DDBJ databases">
        <title>Analysis of 21 Apiospora genomes using comparative genomics revels a genus with tremendous synthesis potential of carbohydrate active enzymes and secondary metabolites.</title>
        <authorList>
            <person name="Sorensen T."/>
        </authorList>
    </citation>
    <scope>NUCLEOTIDE SEQUENCE [LARGE SCALE GENOMIC DNA]</scope>
    <source>
        <strain evidence="3 4">CBS 24483</strain>
    </source>
</reference>
<feature type="signal peptide" evidence="2">
    <location>
        <begin position="1"/>
        <end position="20"/>
    </location>
</feature>
<dbReference type="RefSeq" id="XP_066705378.1">
    <property type="nucleotide sequence ID" value="XM_066836485.1"/>
</dbReference>
<evidence type="ECO:0000256" key="2">
    <source>
        <dbReference type="SAM" id="SignalP"/>
    </source>
</evidence>
<evidence type="ECO:0000256" key="1">
    <source>
        <dbReference type="SAM" id="MobiDB-lite"/>
    </source>
</evidence>
<feature type="compositionally biased region" description="Pro residues" evidence="1">
    <location>
        <begin position="44"/>
        <end position="55"/>
    </location>
</feature>